<dbReference type="Proteomes" id="UP001177212">
    <property type="component" value="Unassembled WGS sequence"/>
</dbReference>
<name>A0ABT9FBV8_9GAMM</name>
<comment type="caution">
    <text evidence="2">The sequence shown here is derived from an EMBL/GenBank/DDBJ whole genome shotgun (WGS) entry which is preliminary data.</text>
</comment>
<keyword evidence="3" id="KW-1185">Reference proteome</keyword>
<evidence type="ECO:0000313" key="3">
    <source>
        <dbReference type="Proteomes" id="UP001177212"/>
    </source>
</evidence>
<accession>A0ABT9FBV8</accession>
<proteinExistence type="predicted"/>
<dbReference type="EMBL" id="JAUYVT010000004">
    <property type="protein sequence ID" value="MDP2564274.1"/>
    <property type="molecule type" value="Genomic_DNA"/>
</dbReference>
<dbReference type="PROSITE" id="PS51257">
    <property type="entry name" value="PROKAR_LIPOPROTEIN"/>
    <property type="match status" value="1"/>
</dbReference>
<organism evidence="2 3">
    <name type="scientific">Pseudoalteromonas marina</name>
    <dbReference type="NCBI Taxonomy" id="267375"/>
    <lineage>
        <taxon>Bacteria</taxon>
        <taxon>Pseudomonadati</taxon>
        <taxon>Pseudomonadota</taxon>
        <taxon>Gammaproteobacteria</taxon>
        <taxon>Alteromonadales</taxon>
        <taxon>Pseudoalteromonadaceae</taxon>
        <taxon>Pseudoalteromonas</taxon>
    </lineage>
</organism>
<dbReference type="RefSeq" id="WP_305471555.1">
    <property type="nucleotide sequence ID" value="NZ_JAUYVT010000004.1"/>
</dbReference>
<protein>
    <recommendedName>
        <fullName evidence="4">Lipoprotein</fullName>
    </recommendedName>
</protein>
<reference evidence="2" key="1">
    <citation type="submission" date="2023-07" db="EMBL/GenBank/DDBJ databases">
        <title>Genome content predicts the carbon catabolic preferences of heterotrophic bacteria.</title>
        <authorList>
            <person name="Gralka M."/>
        </authorList>
    </citation>
    <scope>NUCLEOTIDE SEQUENCE</scope>
    <source>
        <strain evidence="2">4G09</strain>
    </source>
</reference>
<evidence type="ECO:0000256" key="1">
    <source>
        <dbReference type="SAM" id="SignalP"/>
    </source>
</evidence>
<evidence type="ECO:0008006" key="4">
    <source>
        <dbReference type="Google" id="ProtNLM"/>
    </source>
</evidence>
<gene>
    <name evidence="2" type="ORF">Q8W34_06490</name>
</gene>
<feature type="chain" id="PRO_5047099773" description="Lipoprotein" evidence="1">
    <location>
        <begin position="23"/>
        <end position="150"/>
    </location>
</feature>
<sequence>MCFSPRLLIVLFCILLTSCVHHRVAFTHSESAELRRDGWPELRSRYLVRFSGGTIAAGRGFLPYIPFALSLTSDSDIAVRVELEDGSKRIVVLGHDGESLSVVSNGVSVSIPAAIFDEDGVAEFTELVGNGVALFKGVTIYVKADVNGVT</sequence>
<evidence type="ECO:0000313" key="2">
    <source>
        <dbReference type="EMBL" id="MDP2564274.1"/>
    </source>
</evidence>
<feature type="signal peptide" evidence="1">
    <location>
        <begin position="1"/>
        <end position="22"/>
    </location>
</feature>
<keyword evidence="1" id="KW-0732">Signal</keyword>